<reference evidence="1" key="1">
    <citation type="submission" date="2018-06" db="EMBL/GenBank/DDBJ databases">
        <authorList>
            <person name="Zhirakovskaya E."/>
        </authorList>
    </citation>
    <scope>NUCLEOTIDE SEQUENCE</scope>
</reference>
<evidence type="ECO:0000313" key="1">
    <source>
        <dbReference type="EMBL" id="VAW70137.1"/>
    </source>
</evidence>
<proteinExistence type="predicted"/>
<accession>A0A3B0Y3J9</accession>
<name>A0A3B0Y3J9_9ZZZZ</name>
<protein>
    <submittedName>
        <fullName evidence="1">Uncharacterized protein</fullName>
    </submittedName>
</protein>
<gene>
    <name evidence="1" type="ORF">MNBD_GAMMA09-2566</name>
</gene>
<sequence>MKIYKIKKITNFFSFIIENAEQGSKMPGFSSRFKAQAFAI</sequence>
<organism evidence="1">
    <name type="scientific">hydrothermal vent metagenome</name>
    <dbReference type="NCBI Taxonomy" id="652676"/>
    <lineage>
        <taxon>unclassified sequences</taxon>
        <taxon>metagenomes</taxon>
        <taxon>ecological metagenomes</taxon>
    </lineage>
</organism>
<dbReference type="EMBL" id="UOFI01000188">
    <property type="protein sequence ID" value="VAW70137.1"/>
    <property type="molecule type" value="Genomic_DNA"/>
</dbReference>
<dbReference type="AlphaFoldDB" id="A0A3B0Y3J9"/>